<dbReference type="Proteomes" id="UP000196475">
    <property type="component" value="Unassembled WGS sequence"/>
</dbReference>
<dbReference type="InterPro" id="IPR000330">
    <property type="entry name" value="SNF2_N"/>
</dbReference>
<dbReference type="InterPro" id="IPR049730">
    <property type="entry name" value="SNF2/RAD54-like_C"/>
</dbReference>
<dbReference type="SMART" id="SM00490">
    <property type="entry name" value="HELICc"/>
    <property type="match status" value="1"/>
</dbReference>
<dbReference type="SMART" id="SM00487">
    <property type="entry name" value="DEXDc"/>
    <property type="match status" value="1"/>
</dbReference>
<evidence type="ECO:0000313" key="7">
    <source>
        <dbReference type="EMBL" id="OUM88259.1"/>
    </source>
</evidence>
<dbReference type="PROSITE" id="PS51194">
    <property type="entry name" value="HELICASE_CTER"/>
    <property type="match status" value="1"/>
</dbReference>
<reference evidence="8" key="1">
    <citation type="submission" date="2016-06" db="EMBL/GenBank/DDBJ databases">
        <authorList>
            <person name="Nascimento L."/>
            <person name="Pereira R.V."/>
            <person name="Martins L.F."/>
            <person name="Quaggio R.B."/>
            <person name="Silva A.M."/>
            <person name="Setubal J.C."/>
        </authorList>
    </citation>
    <scope>NUCLEOTIDE SEQUENCE [LARGE SCALE GENOMIC DNA]</scope>
</reference>
<evidence type="ECO:0000259" key="5">
    <source>
        <dbReference type="PROSITE" id="PS51192"/>
    </source>
</evidence>
<dbReference type="EMBL" id="LZRT01000063">
    <property type="protein sequence ID" value="OUM88259.1"/>
    <property type="molecule type" value="Genomic_DNA"/>
</dbReference>
<keyword evidence="3 7" id="KW-0347">Helicase</keyword>
<feature type="domain" description="Helicase ATP-binding" evidence="5">
    <location>
        <begin position="68"/>
        <end position="222"/>
    </location>
</feature>
<evidence type="ECO:0000256" key="4">
    <source>
        <dbReference type="ARBA" id="ARBA00022840"/>
    </source>
</evidence>
<dbReference type="Gene3D" id="3.40.50.300">
    <property type="entry name" value="P-loop containing nucleotide triphosphate hydrolases"/>
    <property type="match status" value="1"/>
</dbReference>
<dbReference type="InterPro" id="IPR001650">
    <property type="entry name" value="Helicase_C-like"/>
</dbReference>
<comment type="caution">
    <text evidence="7">The sequence shown here is derived from an EMBL/GenBank/DDBJ whole genome shotgun (WGS) entry which is preliminary data.</text>
</comment>
<dbReference type="CDD" id="cd18793">
    <property type="entry name" value="SF2_C_SNF"/>
    <property type="match status" value="1"/>
</dbReference>
<dbReference type="PROSITE" id="PS51192">
    <property type="entry name" value="HELICASE_ATP_BIND_1"/>
    <property type="match status" value="1"/>
</dbReference>
<gene>
    <name evidence="7" type="ORF">BAA01_08770</name>
</gene>
<dbReference type="GO" id="GO:0016787">
    <property type="term" value="F:hydrolase activity"/>
    <property type="evidence" value="ECO:0007669"/>
    <property type="project" value="UniProtKB-KW"/>
</dbReference>
<sequence>MPIRFSLEWLDSFRQRVEEDGPWHSWEMFQLAFEAAEQTAVRSFEELQCLMHLPHLTPYPHQLDTAKKVLNQMRGRAILADEVGLGKTIEAGLIIKEYLIRGLAKKVLILVPASLVLQWTRELNQKFHIPAVAYKKPYMWDYADILVVSMDTAKREPNRQKVLDTPFDILVIDEAHKLKNPKTINYQFVSQINKKYCLLLTATPLQNNLKELFNLITLLKPGQLGTQSRFAQEFMAGERLPKNETELQKRLSHVMIRNRRSEESIPFPDRRVESIYLDLSPEERELYDAVTQFVRNQSPLKTGTRPSVFSLITLQREVCSSRDAVFVTLVNLFKKLPEDSPLRADIFRLVDVAKQVKHHTKGQKAIELVKEIGDKVIIFTEYRATQEFLIRLLTEQGIRSVPFRGGFNRGKKDWMKDLFQNRAQVLVATEAGGEGINLQFCHHIINYDLPWNPMRLEQRIGRVHRLGQTHDVQIYNLTTKDTIEAHILHLLYEKINLFEMVIGELDEILERLHLSKTFEKRLTDILLKAADDAALTEELSALGQRVKEAQRQSRIR</sequence>
<keyword evidence="2" id="KW-0378">Hydrolase</keyword>
<dbReference type="AlphaFoldDB" id="A0A1Y3PV87"/>
<dbReference type="PANTHER" id="PTHR10799">
    <property type="entry name" value="SNF2/RAD54 HELICASE FAMILY"/>
    <property type="match status" value="1"/>
</dbReference>
<dbReference type="InterPro" id="IPR038718">
    <property type="entry name" value="SNF2-like_sf"/>
</dbReference>
<evidence type="ECO:0000313" key="8">
    <source>
        <dbReference type="Proteomes" id="UP000196475"/>
    </source>
</evidence>
<dbReference type="GO" id="GO:0004386">
    <property type="term" value="F:helicase activity"/>
    <property type="evidence" value="ECO:0007669"/>
    <property type="project" value="UniProtKB-KW"/>
</dbReference>
<dbReference type="Pfam" id="PF00271">
    <property type="entry name" value="Helicase_C"/>
    <property type="match status" value="1"/>
</dbReference>
<dbReference type="SUPFAM" id="SSF52540">
    <property type="entry name" value="P-loop containing nucleoside triphosphate hydrolases"/>
    <property type="match status" value="2"/>
</dbReference>
<dbReference type="InterPro" id="IPR057342">
    <property type="entry name" value="DEXDc_RapA"/>
</dbReference>
<protein>
    <submittedName>
        <fullName evidence="7">ATP-dependent helicase</fullName>
    </submittedName>
</protein>
<evidence type="ECO:0000259" key="6">
    <source>
        <dbReference type="PROSITE" id="PS51194"/>
    </source>
</evidence>
<evidence type="ECO:0000256" key="3">
    <source>
        <dbReference type="ARBA" id="ARBA00022806"/>
    </source>
</evidence>
<evidence type="ECO:0000256" key="1">
    <source>
        <dbReference type="ARBA" id="ARBA00022741"/>
    </source>
</evidence>
<proteinExistence type="predicted"/>
<dbReference type="Pfam" id="PF00176">
    <property type="entry name" value="SNF2-rel_dom"/>
    <property type="match status" value="1"/>
</dbReference>
<feature type="domain" description="Helicase C-terminal" evidence="6">
    <location>
        <begin position="364"/>
        <end position="526"/>
    </location>
</feature>
<dbReference type="InterPro" id="IPR014001">
    <property type="entry name" value="Helicase_ATP-bd"/>
</dbReference>
<keyword evidence="1" id="KW-0547">Nucleotide-binding</keyword>
<keyword evidence="4" id="KW-0067">ATP-binding</keyword>
<evidence type="ECO:0000256" key="2">
    <source>
        <dbReference type="ARBA" id="ARBA00022801"/>
    </source>
</evidence>
<dbReference type="CDD" id="cd18011">
    <property type="entry name" value="DEXDc_RapA"/>
    <property type="match status" value="1"/>
</dbReference>
<dbReference type="InterPro" id="IPR027417">
    <property type="entry name" value="P-loop_NTPase"/>
</dbReference>
<accession>A0A1Y3PV87</accession>
<dbReference type="Gene3D" id="3.40.50.10810">
    <property type="entry name" value="Tandem AAA-ATPase domain"/>
    <property type="match status" value="1"/>
</dbReference>
<organism evidence="7 8">
    <name type="scientific">Bacillus thermozeamaize</name>
    <dbReference type="NCBI Taxonomy" id="230954"/>
    <lineage>
        <taxon>Bacteria</taxon>
        <taxon>Bacillati</taxon>
        <taxon>Bacillota</taxon>
        <taxon>Bacilli</taxon>
        <taxon>Bacillales</taxon>
        <taxon>Bacillaceae</taxon>
        <taxon>Bacillus</taxon>
    </lineage>
</organism>
<name>A0A1Y3PV87_9BACI</name>
<dbReference type="GO" id="GO:0005524">
    <property type="term" value="F:ATP binding"/>
    <property type="evidence" value="ECO:0007669"/>
    <property type="project" value="UniProtKB-KW"/>
</dbReference>